<feature type="region of interest" description="Disordered" evidence="1">
    <location>
        <begin position="231"/>
        <end position="252"/>
    </location>
</feature>
<dbReference type="AlphaFoldDB" id="A0A179S5R7"/>
<evidence type="ECO:0000313" key="3">
    <source>
        <dbReference type="EMBL" id="OAS22486.1"/>
    </source>
</evidence>
<sequence length="550" mass="58999">MNTDAHDRAEGLSAHAIMRGDAPAASRRDPNPFIPLIALLALLCPVTPDLREPDEGLDAEDDRYAGMLWSACAIRDHLLSSTCDFAVARIQVATLSAAAALLAKSLDAEPMSILDVSAERAVTGTVQIAQIADVCLAGCGDRDALVRLAEAAETCAALCASGYQAFATGARHILATQEDLGEWRPGQPPIPVIGTAIQVGRNALARLEHEGGRATERPTHAEEMDDDRAGIVRHTPSAPKPVPVKPAPAAAPEPQGPGVVVFPADVAEAVGKGDNRREVERFLGKALGARLSLIPVPENWDYWENAVNTESPWLAPLTRAVRLSQGNRTHWGHAVICAVGAPGSGKTYHARRIAQVSKLPFARINCEATSDNAMGGTSIRWQTRHPSFVERLLAGEGKASGMALLDELEKSAGGRRSNGGDPLDLLHGWFEVETARAWRSTYLLSEVDLSHVVFLCTANSLDGLPSSLVDRMTVVKVNEPGPEHLHHLAQILAFETCRQAGQDIGFGWLEDIEFAALADAWRGGSIRRLRRLVEAVLRARESGPAAMPRH</sequence>
<dbReference type="PANTHER" id="PTHR43718:SF2">
    <property type="entry name" value="LON PROTEASE HOMOLOG, MITOCHONDRIAL"/>
    <property type="match status" value="1"/>
</dbReference>
<dbReference type="Pfam" id="PF00004">
    <property type="entry name" value="AAA"/>
    <property type="match status" value="1"/>
</dbReference>
<reference evidence="3 4" key="1">
    <citation type="submission" date="2016-04" db="EMBL/GenBank/DDBJ databases">
        <authorList>
            <person name="Evans L.H."/>
            <person name="Alamgir A."/>
            <person name="Owens N."/>
            <person name="Weber N.D."/>
            <person name="Virtaneva K."/>
            <person name="Barbian K."/>
            <person name="Babar A."/>
            <person name="Rosenke K."/>
        </authorList>
    </citation>
    <scope>NUCLEOTIDE SEQUENCE [LARGE SCALE GENOMIC DNA]</scope>
    <source>
        <strain evidence="3 4">PMB02</strain>
    </source>
</reference>
<proteinExistence type="predicted"/>
<organism evidence="3 4">
    <name type="scientific">Methylobacterium platani</name>
    <dbReference type="NCBI Taxonomy" id="427683"/>
    <lineage>
        <taxon>Bacteria</taxon>
        <taxon>Pseudomonadati</taxon>
        <taxon>Pseudomonadota</taxon>
        <taxon>Alphaproteobacteria</taxon>
        <taxon>Hyphomicrobiales</taxon>
        <taxon>Methylobacteriaceae</taxon>
        <taxon>Methylobacterium</taxon>
    </lineage>
</organism>
<dbReference type="GO" id="GO:0004176">
    <property type="term" value="F:ATP-dependent peptidase activity"/>
    <property type="evidence" value="ECO:0007669"/>
    <property type="project" value="InterPro"/>
</dbReference>
<gene>
    <name evidence="3" type="ORF">A5481_19005</name>
</gene>
<evidence type="ECO:0000313" key="4">
    <source>
        <dbReference type="Proteomes" id="UP000078316"/>
    </source>
</evidence>
<feature type="compositionally biased region" description="Pro residues" evidence="1">
    <location>
        <begin position="238"/>
        <end position="252"/>
    </location>
</feature>
<dbReference type="OrthoDB" id="7973372at2"/>
<feature type="domain" description="AAA+ ATPase" evidence="2">
    <location>
        <begin position="332"/>
        <end position="479"/>
    </location>
</feature>
<dbReference type="SUPFAM" id="SSF52540">
    <property type="entry name" value="P-loop containing nucleoside triphosphate hydrolases"/>
    <property type="match status" value="1"/>
</dbReference>
<dbReference type="GO" id="GO:0006515">
    <property type="term" value="P:protein quality control for misfolded or incompletely synthesized proteins"/>
    <property type="evidence" value="ECO:0007669"/>
    <property type="project" value="TreeGrafter"/>
</dbReference>
<accession>A0A179S5R7</accession>
<dbReference type="Proteomes" id="UP000078316">
    <property type="component" value="Unassembled WGS sequence"/>
</dbReference>
<dbReference type="InterPro" id="IPR027065">
    <property type="entry name" value="Lon_Prtase"/>
</dbReference>
<dbReference type="GO" id="GO:0004252">
    <property type="term" value="F:serine-type endopeptidase activity"/>
    <property type="evidence" value="ECO:0007669"/>
    <property type="project" value="InterPro"/>
</dbReference>
<dbReference type="EMBL" id="LWHQ01000038">
    <property type="protein sequence ID" value="OAS22486.1"/>
    <property type="molecule type" value="Genomic_DNA"/>
</dbReference>
<dbReference type="GO" id="GO:0005524">
    <property type="term" value="F:ATP binding"/>
    <property type="evidence" value="ECO:0007669"/>
    <property type="project" value="InterPro"/>
</dbReference>
<dbReference type="InterPro" id="IPR027417">
    <property type="entry name" value="P-loop_NTPase"/>
</dbReference>
<dbReference type="Gene3D" id="3.40.50.300">
    <property type="entry name" value="P-loop containing nucleotide triphosphate hydrolases"/>
    <property type="match status" value="1"/>
</dbReference>
<dbReference type="STRING" id="427683.A5481_19005"/>
<protein>
    <recommendedName>
        <fullName evidence="2">AAA+ ATPase domain-containing protein</fullName>
    </recommendedName>
</protein>
<name>A0A179S5R7_9HYPH</name>
<evidence type="ECO:0000256" key="1">
    <source>
        <dbReference type="SAM" id="MobiDB-lite"/>
    </source>
</evidence>
<evidence type="ECO:0000259" key="2">
    <source>
        <dbReference type="SMART" id="SM00382"/>
    </source>
</evidence>
<dbReference type="PANTHER" id="PTHR43718">
    <property type="entry name" value="LON PROTEASE"/>
    <property type="match status" value="1"/>
</dbReference>
<dbReference type="RefSeq" id="WP_048431742.1">
    <property type="nucleotide sequence ID" value="NZ_LWHQ01000038.1"/>
</dbReference>
<dbReference type="InterPro" id="IPR003959">
    <property type="entry name" value="ATPase_AAA_core"/>
</dbReference>
<dbReference type="SMART" id="SM00382">
    <property type="entry name" value="AAA"/>
    <property type="match status" value="1"/>
</dbReference>
<dbReference type="GO" id="GO:0016887">
    <property type="term" value="F:ATP hydrolysis activity"/>
    <property type="evidence" value="ECO:0007669"/>
    <property type="project" value="InterPro"/>
</dbReference>
<comment type="caution">
    <text evidence="3">The sequence shown here is derived from an EMBL/GenBank/DDBJ whole genome shotgun (WGS) entry which is preliminary data.</text>
</comment>
<dbReference type="InterPro" id="IPR003593">
    <property type="entry name" value="AAA+_ATPase"/>
</dbReference>